<feature type="region of interest" description="Disordered" evidence="1">
    <location>
        <begin position="1"/>
        <end position="22"/>
    </location>
</feature>
<dbReference type="EMBL" id="FSHM01000006">
    <property type="protein sequence ID" value="SIB51750.1"/>
    <property type="molecule type" value="Genomic_DNA"/>
</dbReference>
<protein>
    <submittedName>
        <fullName evidence="2">Uncharacterized protein</fullName>
    </submittedName>
</protein>
<evidence type="ECO:0000313" key="2">
    <source>
        <dbReference type="EMBL" id="SIB51750.1"/>
    </source>
</evidence>
<dbReference type="Proteomes" id="UP000185210">
    <property type="component" value="Unassembled WGS sequence"/>
</dbReference>
<proteinExistence type="predicted"/>
<organism evidence="2 3">
    <name type="scientific">Mycobacteroides abscessus subsp. abscessus</name>
    <dbReference type="NCBI Taxonomy" id="1185650"/>
    <lineage>
        <taxon>Bacteria</taxon>
        <taxon>Bacillati</taxon>
        <taxon>Actinomycetota</taxon>
        <taxon>Actinomycetes</taxon>
        <taxon>Mycobacteriales</taxon>
        <taxon>Mycobacteriaceae</taxon>
        <taxon>Mycobacteroides</taxon>
        <taxon>Mycobacteroides abscessus</taxon>
    </lineage>
</organism>
<name>A0AB38D370_9MYCO</name>
<reference evidence="2 3" key="1">
    <citation type="submission" date="2016-11" db="EMBL/GenBank/DDBJ databases">
        <authorList>
            <consortium name="Pathogen Informatics"/>
        </authorList>
    </citation>
    <scope>NUCLEOTIDE SEQUENCE [LARGE SCALE GENOMIC DNA]</scope>
    <source>
        <strain evidence="2 3">104</strain>
    </source>
</reference>
<feature type="compositionally biased region" description="Basic and acidic residues" evidence="1">
    <location>
        <begin position="7"/>
        <end position="19"/>
    </location>
</feature>
<comment type="caution">
    <text evidence="2">The sequence shown here is derived from an EMBL/GenBank/DDBJ whole genome shotgun (WGS) entry which is preliminary data.</text>
</comment>
<evidence type="ECO:0000313" key="3">
    <source>
        <dbReference type="Proteomes" id="UP000185210"/>
    </source>
</evidence>
<gene>
    <name evidence="2" type="ORF">SAMEA2070301_03930</name>
</gene>
<evidence type="ECO:0000256" key="1">
    <source>
        <dbReference type="SAM" id="MobiDB-lite"/>
    </source>
</evidence>
<dbReference type="InterPro" id="IPR048868">
    <property type="entry name" value="OGG-like_put"/>
</dbReference>
<sequence>MAYEYDDQAHAEAERHALSDEEIAELRTQVQAKRTTLGPEGVRGHRVPYNPMRWAGLIPAPLTKTTCISRGSVFDLAATGELTAVFTASYLWGSGKTGYGPHRLRRIIDSNNGHLSELLAMATSAAGKDVIAGYTKLYGGENYKTRAKPNTEPWTRIDGFGPAFFTKFLYFTTPGALILDRVLARKVHSLCEMKHLVDSRGRSLPWTPYRYSVYLHWMRQTAKAIGCTADELELTLFDPPRLP</sequence>
<accession>A0AB38D370</accession>
<dbReference type="Pfam" id="PF21790">
    <property type="entry name" value="OGG"/>
    <property type="match status" value="1"/>
</dbReference>
<dbReference type="AlphaFoldDB" id="A0AB38D370"/>